<gene>
    <name evidence="2" type="ORF">HAX54_017032</name>
</gene>
<dbReference type="EMBL" id="JACEIK010000211">
    <property type="protein sequence ID" value="MCD7452493.1"/>
    <property type="molecule type" value="Genomic_DNA"/>
</dbReference>
<sequence length="136" mass="15250">MKDLELDELSEDDQPLSWKWKNTKSWDQAGRESPSKKHPCKDQKDQNQRKTLAEEELELNVVAKSSKPKKIKVEEGSIMAASTAPVEEPDSMAALRHENEQLKAKVGGLTQKLLQAHEAANERMAMLLQKLSGLSS</sequence>
<evidence type="ECO:0000313" key="2">
    <source>
        <dbReference type="EMBL" id="MCD7452493.1"/>
    </source>
</evidence>
<evidence type="ECO:0000313" key="3">
    <source>
        <dbReference type="Proteomes" id="UP000823775"/>
    </source>
</evidence>
<name>A0ABS8S078_DATST</name>
<organism evidence="2 3">
    <name type="scientific">Datura stramonium</name>
    <name type="common">Jimsonweed</name>
    <name type="synonym">Common thornapple</name>
    <dbReference type="NCBI Taxonomy" id="4076"/>
    <lineage>
        <taxon>Eukaryota</taxon>
        <taxon>Viridiplantae</taxon>
        <taxon>Streptophyta</taxon>
        <taxon>Embryophyta</taxon>
        <taxon>Tracheophyta</taxon>
        <taxon>Spermatophyta</taxon>
        <taxon>Magnoliopsida</taxon>
        <taxon>eudicotyledons</taxon>
        <taxon>Gunneridae</taxon>
        <taxon>Pentapetalae</taxon>
        <taxon>asterids</taxon>
        <taxon>lamiids</taxon>
        <taxon>Solanales</taxon>
        <taxon>Solanaceae</taxon>
        <taxon>Solanoideae</taxon>
        <taxon>Datureae</taxon>
        <taxon>Datura</taxon>
    </lineage>
</organism>
<comment type="caution">
    <text evidence="2">The sequence shown here is derived from an EMBL/GenBank/DDBJ whole genome shotgun (WGS) entry which is preliminary data.</text>
</comment>
<feature type="compositionally biased region" description="Basic and acidic residues" evidence="1">
    <location>
        <begin position="29"/>
        <end position="49"/>
    </location>
</feature>
<protein>
    <submittedName>
        <fullName evidence="2">Uncharacterized protein</fullName>
    </submittedName>
</protein>
<keyword evidence="3" id="KW-1185">Reference proteome</keyword>
<reference evidence="2 3" key="1">
    <citation type="journal article" date="2021" name="BMC Genomics">
        <title>Datura genome reveals duplications of psychoactive alkaloid biosynthetic genes and high mutation rate following tissue culture.</title>
        <authorList>
            <person name="Rajewski A."/>
            <person name="Carter-House D."/>
            <person name="Stajich J."/>
            <person name="Litt A."/>
        </authorList>
    </citation>
    <scope>NUCLEOTIDE SEQUENCE [LARGE SCALE GENOMIC DNA]</scope>
    <source>
        <strain evidence="2">AR-01</strain>
    </source>
</reference>
<evidence type="ECO:0000256" key="1">
    <source>
        <dbReference type="SAM" id="MobiDB-lite"/>
    </source>
</evidence>
<dbReference type="Proteomes" id="UP000823775">
    <property type="component" value="Unassembled WGS sequence"/>
</dbReference>
<feature type="compositionally biased region" description="Acidic residues" evidence="1">
    <location>
        <begin position="1"/>
        <end position="14"/>
    </location>
</feature>
<accession>A0ABS8S078</accession>
<proteinExistence type="predicted"/>
<feature type="region of interest" description="Disordered" evidence="1">
    <location>
        <begin position="1"/>
        <end position="49"/>
    </location>
</feature>